<accession>A0A7M7MV79</accession>
<dbReference type="RefSeq" id="XP_026301634.1">
    <property type="nucleotide sequence ID" value="XM_026445849.1"/>
</dbReference>
<evidence type="ECO:0000313" key="2">
    <source>
        <dbReference type="EnsemblMetazoa" id="XP_026301634"/>
    </source>
</evidence>
<dbReference type="GeneID" id="113219316"/>
<reference evidence="2" key="1">
    <citation type="submission" date="2021-01" db="UniProtKB">
        <authorList>
            <consortium name="EnsemblMetazoa"/>
        </authorList>
    </citation>
    <scope>IDENTIFICATION</scope>
    <source>
        <strain evidence="2">DH4</strain>
    </source>
</reference>
<organism evidence="2">
    <name type="scientific">Apis mellifera</name>
    <name type="common">Honeybee</name>
    <dbReference type="NCBI Taxonomy" id="7460"/>
    <lineage>
        <taxon>Eukaryota</taxon>
        <taxon>Metazoa</taxon>
        <taxon>Ecdysozoa</taxon>
        <taxon>Arthropoda</taxon>
        <taxon>Hexapoda</taxon>
        <taxon>Insecta</taxon>
        <taxon>Pterygota</taxon>
        <taxon>Neoptera</taxon>
        <taxon>Endopterygota</taxon>
        <taxon>Hymenoptera</taxon>
        <taxon>Apocrita</taxon>
        <taxon>Aculeata</taxon>
        <taxon>Apoidea</taxon>
        <taxon>Anthophila</taxon>
        <taxon>Apidae</taxon>
        <taxon>Apis</taxon>
    </lineage>
</organism>
<reference evidence="4" key="2">
    <citation type="submission" date="2025-04" db="UniProtKB">
        <authorList>
            <consortium name="RefSeq"/>
        </authorList>
    </citation>
    <scope>IDENTIFICATION</scope>
    <source>
        <strain evidence="4">DH4</strain>
        <tissue evidence="4">Whole body</tissue>
    </source>
</reference>
<sequence>MYDITYSSMCIFTRQSIGVISKISRRDGAESLERRALSLIRILVVRTRVSRSKRESFSRAESKEQELTASRRAVDESLDKEGRGREAPIALTRAHETSGKS</sequence>
<accession>A0A8B8HG33</accession>
<feature type="compositionally biased region" description="Basic and acidic residues" evidence="1">
    <location>
        <begin position="54"/>
        <end position="66"/>
    </location>
</feature>
<dbReference type="AlphaFoldDB" id="A0A7M7MV79"/>
<dbReference type="KEGG" id="ame:113219316"/>
<feature type="region of interest" description="Disordered" evidence="1">
    <location>
        <begin position="54"/>
        <end position="101"/>
    </location>
</feature>
<evidence type="ECO:0000313" key="4">
    <source>
        <dbReference type="RefSeq" id="XP_026301634.1"/>
    </source>
</evidence>
<protein>
    <submittedName>
        <fullName evidence="4">Uncharacterized protein LOC113219316</fullName>
    </submittedName>
</protein>
<proteinExistence type="predicted"/>
<feature type="compositionally biased region" description="Basic and acidic residues" evidence="1">
    <location>
        <begin position="72"/>
        <end position="86"/>
    </location>
</feature>
<dbReference type="Proteomes" id="UP000005203">
    <property type="component" value="Linkage group LG16"/>
</dbReference>
<evidence type="ECO:0000313" key="3">
    <source>
        <dbReference type="Proteomes" id="UP000005203"/>
    </source>
</evidence>
<gene>
    <name evidence="4" type="primary">LOC113219316</name>
</gene>
<name>A0A7M7MV79_APIME</name>
<evidence type="ECO:0000256" key="1">
    <source>
        <dbReference type="SAM" id="MobiDB-lite"/>
    </source>
</evidence>
<dbReference type="EnsemblMetazoa" id="XM_026445849">
    <property type="protein sequence ID" value="XP_026301634"/>
    <property type="gene ID" value="LOC113219316"/>
</dbReference>
<keyword evidence="3" id="KW-1185">Reference proteome</keyword>